<dbReference type="AlphaFoldDB" id="A0ABD2YCF3"/>
<sequence length="529" mass="60537">MKKNKVEKLKLLISILSQYVKYFSECQIEDKRFKKWFKDVDDVVRTANQAWDWESSSPKPCIQLVVSNLDNLGSIKDKIFELDSYFLDFMPKIAEHLLSFIDSLLQNLKVVFNYIDNSIVLMMAEVLEDVEERLMLLRNLLFLIPLNGLIEKQDSSVRMVVVCIQGLSLSVSRMLYILCTDDDETDIIDFRDKYPVLVGAFDTIVKEEVNDICEDYRKLFIATIADDDDANMDDQVLAIADYLIHKLRLLSDNEAPYSVVAPKDQIDILVDELSFLRCNLMDLLLRNPIKEMKSLVISTQVVIFRIGLFVYLSLVAKEDDTIADYYSLRLYDLLKVVDNVKKQASDILKEFFFSRSWQSNCPVPMCWNMRISSSTNWMNCRVLRGQIHIEYLLTRYKDAAYQAEFVIDSFLAGEGSTWCHELDIFVVTKDIKILHKEVKSLVRMTMSCDSYQLLRVLDLGIIGFSSSADTSDLVDIAKLVQLSSSATDSIKQILEEQRDMSNNQLNVNIVGMVESGGRADSGSALSVHG</sequence>
<comment type="caution">
    <text evidence="1">The sequence shown here is derived from an EMBL/GenBank/DDBJ whole genome shotgun (WGS) entry which is preliminary data.</text>
</comment>
<proteinExistence type="predicted"/>
<protein>
    <submittedName>
        <fullName evidence="1">Uncharacterized protein</fullName>
    </submittedName>
</protein>
<dbReference type="Proteomes" id="UP001630127">
    <property type="component" value="Unassembled WGS sequence"/>
</dbReference>
<keyword evidence="2" id="KW-1185">Reference proteome</keyword>
<dbReference type="EMBL" id="JBJUIK010000014">
    <property type="protein sequence ID" value="KAL3504661.1"/>
    <property type="molecule type" value="Genomic_DNA"/>
</dbReference>
<name>A0ABD2YCF3_9GENT</name>
<reference evidence="1 2" key="1">
    <citation type="submission" date="2024-11" db="EMBL/GenBank/DDBJ databases">
        <title>A near-complete genome assembly of Cinchona calisaya.</title>
        <authorList>
            <person name="Lian D.C."/>
            <person name="Zhao X.W."/>
            <person name="Wei L."/>
        </authorList>
    </citation>
    <scope>NUCLEOTIDE SEQUENCE [LARGE SCALE GENOMIC DNA]</scope>
    <source>
        <tissue evidence="1">Nenye</tissue>
    </source>
</reference>
<accession>A0ABD2YCF3</accession>
<evidence type="ECO:0000313" key="1">
    <source>
        <dbReference type="EMBL" id="KAL3504661.1"/>
    </source>
</evidence>
<evidence type="ECO:0000313" key="2">
    <source>
        <dbReference type="Proteomes" id="UP001630127"/>
    </source>
</evidence>
<gene>
    <name evidence="1" type="ORF">ACH5RR_034502</name>
</gene>
<organism evidence="1 2">
    <name type="scientific">Cinchona calisaya</name>
    <dbReference type="NCBI Taxonomy" id="153742"/>
    <lineage>
        <taxon>Eukaryota</taxon>
        <taxon>Viridiplantae</taxon>
        <taxon>Streptophyta</taxon>
        <taxon>Embryophyta</taxon>
        <taxon>Tracheophyta</taxon>
        <taxon>Spermatophyta</taxon>
        <taxon>Magnoliopsida</taxon>
        <taxon>eudicotyledons</taxon>
        <taxon>Gunneridae</taxon>
        <taxon>Pentapetalae</taxon>
        <taxon>asterids</taxon>
        <taxon>lamiids</taxon>
        <taxon>Gentianales</taxon>
        <taxon>Rubiaceae</taxon>
        <taxon>Cinchonoideae</taxon>
        <taxon>Cinchoneae</taxon>
        <taxon>Cinchona</taxon>
    </lineage>
</organism>